<evidence type="ECO:0000313" key="1">
    <source>
        <dbReference type="EMBL" id="RIB17990.1"/>
    </source>
</evidence>
<name>A0A397V692_9GLOM</name>
<sequence length="169" mass="18757">MKFDVYNLGVILWEISSGRLLFPSSKSAITLAVHISGENGEPIEVIKITQAQEPIEGMPSQYTELYKQYWVNNPVNCPESTNTLKQLLSDEVLSRHDLIEISSENSDNSSSHQDNTSALKACECLAMQFLKALEIFEEQYSPNNHVSEGGKALADALCKNSMLTSLCEL</sequence>
<keyword evidence="2" id="KW-1185">Reference proteome</keyword>
<evidence type="ECO:0000313" key="2">
    <source>
        <dbReference type="Proteomes" id="UP000266673"/>
    </source>
</evidence>
<comment type="caution">
    <text evidence="1">The sequence shown here is derived from an EMBL/GenBank/DDBJ whole genome shotgun (WGS) entry which is preliminary data.</text>
</comment>
<dbReference type="Proteomes" id="UP000266673">
    <property type="component" value="Unassembled WGS sequence"/>
</dbReference>
<proteinExistence type="predicted"/>
<reference evidence="1 2" key="1">
    <citation type="submission" date="2018-06" db="EMBL/GenBank/DDBJ databases">
        <title>Comparative genomics reveals the genomic features of Rhizophagus irregularis, R. cerebriforme, R. diaphanum and Gigaspora rosea, and their symbiotic lifestyle signature.</title>
        <authorList>
            <person name="Morin E."/>
            <person name="San Clemente H."/>
            <person name="Chen E.C.H."/>
            <person name="De La Providencia I."/>
            <person name="Hainaut M."/>
            <person name="Kuo A."/>
            <person name="Kohler A."/>
            <person name="Murat C."/>
            <person name="Tang N."/>
            <person name="Roy S."/>
            <person name="Loubradou J."/>
            <person name="Henrissat B."/>
            <person name="Grigoriev I.V."/>
            <person name="Corradi N."/>
            <person name="Roux C."/>
            <person name="Martin F.M."/>
        </authorList>
    </citation>
    <scope>NUCLEOTIDE SEQUENCE [LARGE SCALE GENOMIC DNA]</scope>
    <source>
        <strain evidence="1 2">DAOM 194757</strain>
    </source>
</reference>
<dbReference type="SUPFAM" id="SSF56112">
    <property type="entry name" value="Protein kinase-like (PK-like)"/>
    <property type="match status" value="1"/>
</dbReference>
<organism evidence="1 2">
    <name type="scientific">Gigaspora rosea</name>
    <dbReference type="NCBI Taxonomy" id="44941"/>
    <lineage>
        <taxon>Eukaryota</taxon>
        <taxon>Fungi</taxon>
        <taxon>Fungi incertae sedis</taxon>
        <taxon>Mucoromycota</taxon>
        <taxon>Glomeromycotina</taxon>
        <taxon>Glomeromycetes</taxon>
        <taxon>Diversisporales</taxon>
        <taxon>Gigasporaceae</taxon>
        <taxon>Gigaspora</taxon>
    </lineage>
</organism>
<dbReference type="InterPro" id="IPR011009">
    <property type="entry name" value="Kinase-like_dom_sf"/>
</dbReference>
<gene>
    <name evidence="1" type="ORF">C2G38_2185835</name>
</gene>
<dbReference type="Gene3D" id="1.10.510.10">
    <property type="entry name" value="Transferase(Phosphotransferase) domain 1"/>
    <property type="match status" value="1"/>
</dbReference>
<protein>
    <recommendedName>
        <fullName evidence="3">Protein kinase domain-containing protein</fullName>
    </recommendedName>
</protein>
<evidence type="ECO:0008006" key="3">
    <source>
        <dbReference type="Google" id="ProtNLM"/>
    </source>
</evidence>
<dbReference type="OrthoDB" id="346907at2759"/>
<dbReference type="EMBL" id="QKWP01000569">
    <property type="protein sequence ID" value="RIB17990.1"/>
    <property type="molecule type" value="Genomic_DNA"/>
</dbReference>
<dbReference type="AlphaFoldDB" id="A0A397V692"/>
<accession>A0A397V692</accession>